<sequence length="339" mass="36952">MAFTLPTHFYSHQWTFLPALPKGPFLKDKTVIISGSNSGVGLEATKQLATYSPSRLILAVRSLDSGEKVAKSLRVSHPGVQIEAWFLDLNDIQSVKDFAVKAEGLDRLDVLINNAGINPGIDPVPLKLTKDGYERTLQTNVLSTLLLTLLLEPLLTRTSHIAGAGTPVVVFVGSDIHFIGDHTPILDAINSGTSLIAVLNDKENYENAKRYGVSKVLLQMVTRSLIQALPHLRIINTNPGLSRTNIGRELQMKMSLSMIRMIIWFISNSRSAYSGAKNITTAVVNSTDSVDYWSECTPSPSENTFLATGEGYRATKFAFKQISAECEKIAPGCTAGLSF</sequence>
<dbReference type="Pfam" id="PF00106">
    <property type="entry name" value="adh_short"/>
    <property type="match status" value="1"/>
</dbReference>
<accession>A0A1Y2AKT7</accession>
<dbReference type="SUPFAM" id="SSF51735">
    <property type="entry name" value="NAD(P)-binding Rossmann-fold domains"/>
    <property type="match status" value="1"/>
</dbReference>
<comment type="similarity">
    <text evidence="1">Belongs to the short-chain dehydrogenases/reductases (SDR) family.</text>
</comment>
<name>A0A1Y2AKT7_9TREE</name>
<evidence type="ECO:0000313" key="3">
    <source>
        <dbReference type="EMBL" id="ORY23112.1"/>
    </source>
</evidence>
<dbReference type="Proteomes" id="UP000193986">
    <property type="component" value="Unassembled WGS sequence"/>
</dbReference>
<dbReference type="InterPro" id="IPR036291">
    <property type="entry name" value="NAD(P)-bd_dom_sf"/>
</dbReference>
<evidence type="ECO:0000313" key="4">
    <source>
        <dbReference type="Proteomes" id="UP000193986"/>
    </source>
</evidence>
<organism evidence="3 4">
    <name type="scientific">Naematelia encephala</name>
    <dbReference type="NCBI Taxonomy" id="71784"/>
    <lineage>
        <taxon>Eukaryota</taxon>
        <taxon>Fungi</taxon>
        <taxon>Dikarya</taxon>
        <taxon>Basidiomycota</taxon>
        <taxon>Agaricomycotina</taxon>
        <taxon>Tremellomycetes</taxon>
        <taxon>Tremellales</taxon>
        <taxon>Naemateliaceae</taxon>
        <taxon>Naematelia</taxon>
    </lineage>
</organism>
<keyword evidence="4" id="KW-1185">Reference proteome</keyword>
<dbReference type="Gene3D" id="3.40.50.720">
    <property type="entry name" value="NAD(P)-binding Rossmann-like Domain"/>
    <property type="match status" value="1"/>
</dbReference>
<evidence type="ECO:0008006" key="5">
    <source>
        <dbReference type="Google" id="ProtNLM"/>
    </source>
</evidence>
<dbReference type="InterPro" id="IPR002347">
    <property type="entry name" value="SDR_fam"/>
</dbReference>
<dbReference type="PANTHER" id="PTHR24320">
    <property type="entry name" value="RETINOL DEHYDROGENASE"/>
    <property type="match status" value="1"/>
</dbReference>
<dbReference type="GO" id="GO:0016491">
    <property type="term" value="F:oxidoreductase activity"/>
    <property type="evidence" value="ECO:0007669"/>
    <property type="project" value="UniProtKB-KW"/>
</dbReference>
<dbReference type="AlphaFoldDB" id="A0A1Y2AKT7"/>
<keyword evidence="2" id="KW-0560">Oxidoreductase</keyword>
<dbReference type="PRINTS" id="PR00081">
    <property type="entry name" value="GDHRDH"/>
</dbReference>
<evidence type="ECO:0000256" key="2">
    <source>
        <dbReference type="ARBA" id="ARBA00023002"/>
    </source>
</evidence>
<reference evidence="3 4" key="1">
    <citation type="submission" date="2016-07" db="EMBL/GenBank/DDBJ databases">
        <title>Pervasive Adenine N6-methylation of Active Genes in Fungi.</title>
        <authorList>
            <consortium name="DOE Joint Genome Institute"/>
            <person name="Mondo S.J."/>
            <person name="Dannebaum R.O."/>
            <person name="Kuo R.C."/>
            <person name="Labutti K."/>
            <person name="Haridas S."/>
            <person name="Kuo A."/>
            <person name="Salamov A."/>
            <person name="Ahrendt S.R."/>
            <person name="Lipzen A."/>
            <person name="Sullivan W."/>
            <person name="Andreopoulos W.B."/>
            <person name="Clum A."/>
            <person name="Lindquist E."/>
            <person name="Daum C."/>
            <person name="Ramamoorthy G.K."/>
            <person name="Gryganskyi A."/>
            <person name="Culley D."/>
            <person name="Magnuson J.K."/>
            <person name="James T.Y."/>
            <person name="O'Malley M.A."/>
            <person name="Stajich J.E."/>
            <person name="Spatafora J.W."/>
            <person name="Visel A."/>
            <person name="Grigoriev I.V."/>
        </authorList>
    </citation>
    <scope>NUCLEOTIDE SEQUENCE [LARGE SCALE GENOMIC DNA]</scope>
    <source>
        <strain evidence="3 4">68-887.2</strain>
    </source>
</reference>
<evidence type="ECO:0000256" key="1">
    <source>
        <dbReference type="ARBA" id="ARBA00006484"/>
    </source>
</evidence>
<dbReference type="STRING" id="71784.A0A1Y2AKT7"/>
<dbReference type="EMBL" id="MCFC01000083">
    <property type="protein sequence ID" value="ORY23112.1"/>
    <property type="molecule type" value="Genomic_DNA"/>
</dbReference>
<dbReference type="PANTHER" id="PTHR24320:SF152">
    <property type="entry name" value="SHORT-CHAIN DEHYDROGENASE_REDUCTASE FAMILY PROTEIN"/>
    <property type="match status" value="1"/>
</dbReference>
<comment type="caution">
    <text evidence="3">The sequence shown here is derived from an EMBL/GenBank/DDBJ whole genome shotgun (WGS) entry which is preliminary data.</text>
</comment>
<dbReference type="OrthoDB" id="542013at2759"/>
<gene>
    <name evidence="3" type="ORF">BCR39DRAFT_363431</name>
</gene>
<protein>
    <recommendedName>
        <fullName evidence="5">Short-chain dehydrogenase</fullName>
    </recommendedName>
</protein>
<proteinExistence type="inferred from homology"/>
<dbReference type="InParanoid" id="A0A1Y2AKT7"/>